<dbReference type="PANTHER" id="PTHR11266">
    <property type="entry name" value="PEROXISOMAL MEMBRANE PROTEIN 2, PXMP2 MPV17"/>
    <property type="match status" value="1"/>
</dbReference>
<evidence type="ECO:0000256" key="1">
    <source>
        <dbReference type="ARBA" id="ARBA00004141"/>
    </source>
</evidence>
<evidence type="ECO:0000256" key="6">
    <source>
        <dbReference type="RuleBase" id="RU363053"/>
    </source>
</evidence>
<dbReference type="Proteomes" id="UP000318582">
    <property type="component" value="Unassembled WGS sequence"/>
</dbReference>
<keyword evidence="4" id="KW-1133">Transmembrane helix</keyword>
<comment type="caution">
    <text evidence="7">The sequence shown here is derived from an EMBL/GenBank/DDBJ whole genome shotgun (WGS) entry which is preliminary data.</text>
</comment>
<evidence type="ECO:0000313" key="8">
    <source>
        <dbReference type="Proteomes" id="UP000318582"/>
    </source>
</evidence>
<proteinExistence type="inferred from homology"/>
<evidence type="ECO:0000256" key="4">
    <source>
        <dbReference type="ARBA" id="ARBA00022989"/>
    </source>
</evidence>
<evidence type="ECO:0008006" key="9">
    <source>
        <dbReference type="Google" id="ProtNLM"/>
    </source>
</evidence>
<reference evidence="7 8" key="1">
    <citation type="journal article" date="2019" name="Sci. Rep.">
        <title>Comparative genomics of chytrid fungi reveal insights into the obligate biotrophic and pathogenic lifestyle of Synchytrium endobioticum.</title>
        <authorList>
            <person name="van de Vossenberg B.T.L.H."/>
            <person name="Warris S."/>
            <person name="Nguyen H.D.T."/>
            <person name="van Gent-Pelzer M.P.E."/>
            <person name="Joly D.L."/>
            <person name="van de Geest H.C."/>
            <person name="Bonants P.J.M."/>
            <person name="Smith D.S."/>
            <person name="Levesque C.A."/>
            <person name="van der Lee T.A.J."/>
        </authorList>
    </citation>
    <scope>NUCLEOTIDE SEQUENCE [LARGE SCALE GENOMIC DNA]</scope>
    <source>
        <strain evidence="7 8">CBS 809.83</strain>
    </source>
</reference>
<evidence type="ECO:0000313" key="7">
    <source>
        <dbReference type="EMBL" id="TPX62255.1"/>
    </source>
</evidence>
<dbReference type="GO" id="GO:0016020">
    <property type="term" value="C:membrane"/>
    <property type="evidence" value="ECO:0007669"/>
    <property type="project" value="UniProtKB-SubCell"/>
</dbReference>
<evidence type="ECO:0000256" key="3">
    <source>
        <dbReference type="ARBA" id="ARBA00022692"/>
    </source>
</evidence>
<keyword evidence="3" id="KW-0812">Transmembrane</keyword>
<evidence type="ECO:0000256" key="5">
    <source>
        <dbReference type="ARBA" id="ARBA00023136"/>
    </source>
</evidence>
<keyword evidence="8" id="KW-1185">Reference proteome</keyword>
<dbReference type="InterPro" id="IPR007248">
    <property type="entry name" value="Mpv17_PMP22"/>
</dbReference>
<dbReference type="PANTHER" id="PTHR11266:SF17">
    <property type="entry name" value="PROTEIN MPV17"/>
    <property type="match status" value="1"/>
</dbReference>
<gene>
    <name evidence="7" type="ORF">PhCBS80983_g00459</name>
</gene>
<dbReference type="Pfam" id="PF04117">
    <property type="entry name" value="Mpv17_PMP22"/>
    <property type="match status" value="1"/>
</dbReference>
<protein>
    <recommendedName>
        <fullName evidence="9">Protein Mpv17</fullName>
    </recommendedName>
</protein>
<organism evidence="7 8">
    <name type="scientific">Powellomyces hirtus</name>
    <dbReference type="NCBI Taxonomy" id="109895"/>
    <lineage>
        <taxon>Eukaryota</taxon>
        <taxon>Fungi</taxon>
        <taxon>Fungi incertae sedis</taxon>
        <taxon>Chytridiomycota</taxon>
        <taxon>Chytridiomycota incertae sedis</taxon>
        <taxon>Chytridiomycetes</taxon>
        <taxon>Spizellomycetales</taxon>
        <taxon>Powellomycetaceae</taxon>
        <taxon>Powellomyces</taxon>
    </lineage>
</organism>
<comment type="subcellular location">
    <subcellularLocation>
        <location evidence="1">Membrane</location>
        <topology evidence="1">Multi-pass membrane protein</topology>
    </subcellularLocation>
</comment>
<evidence type="ECO:0000256" key="2">
    <source>
        <dbReference type="ARBA" id="ARBA00006824"/>
    </source>
</evidence>
<keyword evidence="5" id="KW-0472">Membrane</keyword>
<dbReference type="EMBL" id="QEAQ01000003">
    <property type="protein sequence ID" value="TPX62255.1"/>
    <property type="molecule type" value="Genomic_DNA"/>
</dbReference>
<dbReference type="GO" id="GO:0005739">
    <property type="term" value="C:mitochondrion"/>
    <property type="evidence" value="ECO:0007669"/>
    <property type="project" value="TreeGrafter"/>
</dbReference>
<accession>A0A507EFR4</accession>
<dbReference type="AlphaFoldDB" id="A0A507EFR4"/>
<name>A0A507EFR4_9FUNG</name>
<sequence length="179" mass="19966">MTSLARWYHATLTQNPTVTQAVSTGFLFAAGDCIAQHAVEKKTLEEHDWARTGRLTAYGTFGLGPAIAVWYRWLNTTVKIKNPFAATITRMVIDQSVFAPLNMVCFFTAMGVMEGKSGDEIKKKMRETFVPTLKANYALWPPIQLVNFYLTPVNYQSLVVNVTALGWNSYLSFANAKTA</sequence>
<comment type="similarity">
    <text evidence="2 6">Belongs to the peroxisomal membrane protein PXMP2/4 family.</text>
</comment>
<dbReference type="STRING" id="109895.A0A507EFR4"/>